<accession>A0ABV8S9R1</accession>
<comment type="similarity">
    <text evidence="4">Belongs to the cellobiose 2-epimerase family.</text>
</comment>
<evidence type="ECO:0000256" key="1">
    <source>
        <dbReference type="ARBA" id="ARBA00001470"/>
    </source>
</evidence>
<organism evidence="6 7">
    <name type="scientific">Cohnella boryungensis</name>
    <dbReference type="NCBI Taxonomy" id="768479"/>
    <lineage>
        <taxon>Bacteria</taxon>
        <taxon>Bacillati</taxon>
        <taxon>Bacillota</taxon>
        <taxon>Bacilli</taxon>
        <taxon>Bacillales</taxon>
        <taxon>Paenibacillaceae</taxon>
        <taxon>Cohnella</taxon>
    </lineage>
</organism>
<sequence>MRTLTSLLDKESLQAWREEIASELNENILGFWMRHTLDHEYGGFVAEISSGMVRNPDASKGLVLNARILWTFSCAYRLSGNDAYLAVAGRAYDALRSGFRDPVHGGLYWAIAREGDAVEPKKQVYGQAFAIYGLAEYVRATGSSEALEWAKELYVLLEKHAYDPVHAGYYEALARDWSPVAQMSLSGKDLNVPKSMNTHLHMLEAYTNLYRVWQPEGLSNRLAELIVIHLEKIVVPGTGHFKLFFSEEWQSVTDHISYGHDIEGSWLLLEAAEALGDEKLLGRVRDEALTMAKATLEEGTDADGGIRNETEDDGSPSDTKDWWPQAEAVVGYLNAYQMVGDDRYLTAARKCWTFIERFIRDPEHGEWHWGVDRNGKPLDGEPKVGAWKCPYHNGRACFEAMERLDKMIKANGGLQ</sequence>
<comment type="catalytic activity">
    <reaction evidence="1 4">
        <text>D-cellobiose = beta-D-glucosyl-(1-&gt;4)-D-mannopyranose</text>
        <dbReference type="Rhea" id="RHEA:23384"/>
        <dbReference type="ChEBI" id="CHEBI:17057"/>
        <dbReference type="ChEBI" id="CHEBI:47931"/>
        <dbReference type="EC" id="5.1.3.11"/>
    </reaction>
</comment>
<evidence type="ECO:0000313" key="7">
    <source>
        <dbReference type="Proteomes" id="UP001595755"/>
    </source>
</evidence>
<reference evidence="7" key="1">
    <citation type="journal article" date="2019" name="Int. J. Syst. Evol. Microbiol.">
        <title>The Global Catalogue of Microorganisms (GCM) 10K type strain sequencing project: providing services to taxonomists for standard genome sequencing and annotation.</title>
        <authorList>
            <consortium name="The Broad Institute Genomics Platform"/>
            <consortium name="The Broad Institute Genome Sequencing Center for Infectious Disease"/>
            <person name="Wu L."/>
            <person name="Ma J."/>
        </authorList>
    </citation>
    <scope>NUCLEOTIDE SEQUENCE [LARGE SCALE GENOMIC DNA]</scope>
    <source>
        <strain evidence="7">CGMCC 4.1641</strain>
    </source>
</reference>
<evidence type="ECO:0000256" key="4">
    <source>
        <dbReference type="HAMAP-Rule" id="MF_00929"/>
    </source>
</evidence>
<comment type="similarity">
    <text evidence="2">Belongs to the N-acylglucosamine 2-epimerase family.</text>
</comment>
<gene>
    <name evidence="6" type="ORF">ACFO1S_12705</name>
</gene>
<dbReference type="InterPro" id="IPR028584">
    <property type="entry name" value="Cellobiose_2_epim"/>
</dbReference>
<keyword evidence="7" id="KW-1185">Reference proteome</keyword>
<feature type="region of interest" description="Disordered" evidence="5">
    <location>
        <begin position="295"/>
        <end position="321"/>
    </location>
</feature>
<evidence type="ECO:0000256" key="5">
    <source>
        <dbReference type="SAM" id="MobiDB-lite"/>
    </source>
</evidence>
<proteinExistence type="inferred from homology"/>
<evidence type="ECO:0000256" key="2">
    <source>
        <dbReference type="ARBA" id="ARBA00008558"/>
    </source>
</evidence>
<dbReference type="InterPro" id="IPR012341">
    <property type="entry name" value="6hp_glycosidase-like_sf"/>
</dbReference>
<dbReference type="HAMAP" id="MF_00929">
    <property type="entry name" value="Cellobiose_2_epim"/>
    <property type="match status" value="1"/>
</dbReference>
<dbReference type="PANTHER" id="PTHR15108">
    <property type="entry name" value="N-ACYLGLUCOSAMINE-2-EPIMERASE"/>
    <property type="match status" value="1"/>
</dbReference>
<dbReference type="EMBL" id="JBHSED010000021">
    <property type="protein sequence ID" value="MFC4304291.1"/>
    <property type="molecule type" value="Genomic_DNA"/>
</dbReference>
<dbReference type="RefSeq" id="WP_378126879.1">
    <property type="nucleotide sequence ID" value="NZ_JBHSED010000021.1"/>
</dbReference>
<comment type="caution">
    <text evidence="6">The sequence shown here is derived from an EMBL/GenBank/DDBJ whole genome shotgun (WGS) entry which is preliminary data.</text>
</comment>
<evidence type="ECO:0000313" key="6">
    <source>
        <dbReference type="EMBL" id="MFC4304291.1"/>
    </source>
</evidence>
<evidence type="ECO:0000256" key="3">
    <source>
        <dbReference type="ARBA" id="ARBA00023235"/>
    </source>
</evidence>
<dbReference type="Pfam" id="PF07221">
    <property type="entry name" value="GlcNAc_2-epim"/>
    <property type="match status" value="1"/>
</dbReference>
<dbReference type="SUPFAM" id="SSF48208">
    <property type="entry name" value="Six-hairpin glycosidases"/>
    <property type="match status" value="1"/>
</dbReference>
<comment type="function">
    <text evidence="4">Catalyzes the reversible epimerization of cellobiose to 4-O-beta-D-glucopyranosyl-D-mannose (Glc-Man).</text>
</comment>
<dbReference type="Proteomes" id="UP001595755">
    <property type="component" value="Unassembled WGS sequence"/>
</dbReference>
<dbReference type="Gene3D" id="1.50.10.10">
    <property type="match status" value="1"/>
</dbReference>
<dbReference type="InterPro" id="IPR010819">
    <property type="entry name" value="AGE/CE"/>
</dbReference>
<keyword evidence="3 4" id="KW-0413">Isomerase</keyword>
<protein>
    <recommendedName>
        <fullName evidence="4">Cellobiose 2-epimerase</fullName>
        <shortName evidence="4">CE</shortName>
        <ecNumber evidence="4">5.1.3.11</ecNumber>
    </recommendedName>
</protein>
<dbReference type="EC" id="5.1.3.11" evidence="4"/>
<dbReference type="InterPro" id="IPR008928">
    <property type="entry name" value="6-hairpin_glycosidase_sf"/>
</dbReference>
<name>A0ABV8S9R1_9BACL</name>